<evidence type="ECO:0000313" key="2">
    <source>
        <dbReference type="Proteomes" id="UP000191342"/>
    </source>
</evidence>
<dbReference type="EMBL" id="MLQL01000016">
    <property type="protein sequence ID" value="OQE20666.1"/>
    <property type="molecule type" value="Genomic_DNA"/>
</dbReference>
<comment type="caution">
    <text evidence="1">The sequence shown here is derived from an EMBL/GenBank/DDBJ whole genome shotgun (WGS) entry which is preliminary data.</text>
</comment>
<accession>A0A1V6T395</accession>
<organism evidence="1 2">
    <name type="scientific">Penicillium flavigenum</name>
    <dbReference type="NCBI Taxonomy" id="254877"/>
    <lineage>
        <taxon>Eukaryota</taxon>
        <taxon>Fungi</taxon>
        <taxon>Dikarya</taxon>
        <taxon>Ascomycota</taxon>
        <taxon>Pezizomycotina</taxon>
        <taxon>Eurotiomycetes</taxon>
        <taxon>Eurotiomycetidae</taxon>
        <taxon>Eurotiales</taxon>
        <taxon>Aspergillaceae</taxon>
        <taxon>Penicillium</taxon>
    </lineage>
</organism>
<sequence length="98" mass="10928">MSPLNCSKAWMSWISWSRIFRATNGRPMVIHVNGETLRIANIGHVQNELRTIHGLAPRRVITLDLNAEHTAEHTAEALVEGSSACVWVGWESETGHIT</sequence>
<proteinExistence type="predicted"/>
<keyword evidence="2" id="KW-1185">Reference proteome</keyword>
<protein>
    <submittedName>
        <fullName evidence="1">Uncharacterized protein</fullName>
    </submittedName>
</protein>
<reference evidence="2" key="1">
    <citation type="journal article" date="2017" name="Nat. Microbiol.">
        <title>Global analysis of biosynthetic gene clusters reveals vast potential of secondary metabolite production in Penicillium species.</title>
        <authorList>
            <person name="Nielsen J.C."/>
            <person name="Grijseels S."/>
            <person name="Prigent S."/>
            <person name="Ji B."/>
            <person name="Dainat J."/>
            <person name="Nielsen K.F."/>
            <person name="Frisvad J.C."/>
            <person name="Workman M."/>
            <person name="Nielsen J."/>
        </authorList>
    </citation>
    <scope>NUCLEOTIDE SEQUENCE [LARGE SCALE GENOMIC DNA]</scope>
    <source>
        <strain evidence="2">IBT 14082</strain>
    </source>
</reference>
<gene>
    <name evidence="1" type="ORF">PENFLA_c016G05195</name>
</gene>
<dbReference type="AlphaFoldDB" id="A0A1V6T395"/>
<dbReference type="OrthoDB" id="4337824at2759"/>
<evidence type="ECO:0000313" key="1">
    <source>
        <dbReference type="EMBL" id="OQE20666.1"/>
    </source>
</evidence>
<name>A0A1V6T395_9EURO</name>
<dbReference type="Proteomes" id="UP000191342">
    <property type="component" value="Unassembled WGS sequence"/>
</dbReference>